<gene>
    <name evidence="3" type="ORF">H9L12_02420</name>
</gene>
<accession>A0A7G9SCA3</accession>
<dbReference type="Pfam" id="PF07589">
    <property type="entry name" value="PEP-CTERM"/>
    <property type="match status" value="1"/>
</dbReference>
<keyword evidence="4" id="KW-1185">Reference proteome</keyword>
<protein>
    <submittedName>
        <fullName evidence="3">PEP-CTERM sorting domain-containing protein</fullName>
    </submittedName>
</protein>
<sequence length="214" mass="21911">MRIFLPFAAAAVACLASPATAQTLDFEGIANSTPVASYYAPNYIFSPATLALVDEDAGGTGNFANEPSANTIMFFLDTNNAILDVTNGFTTGFSFFYTSSTAATINVYDGLGGTGNILATLGVTAQHTNNCVGDPTGTFCNWTAVGVTFAGTAYSIDFGGTAGQTGYDNITFGSATPGGAVPEPGTWAMMLMGFGAVGFAMRRRRSTSGALQAA</sequence>
<dbReference type="AlphaFoldDB" id="A0A7G9SCA3"/>
<name>A0A7G9SCA3_9SPHN</name>
<feature type="domain" description="Ice-binding protein C-terminal" evidence="2">
    <location>
        <begin position="180"/>
        <end position="204"/>
    </location>
</feature>
<dbReference type="RefSeq" id="WP_187542469.1">
    <property type="nucleotide sequence ID" value="NZ_CP060717.1"/>
</dbReference>
<dbReference type="Proteomes" id="UP000515955">
    <property type="component" value="Chromosome"/>
</dbReference>
<dbReference type="KEGG" id="srhi:H9L12_02420"/>
<dbReference type="NCBIfam" id="TIGR02595">
    <property type="entry name" value="PEP_CTERM"/>
    <property type="match status" value="1"/>
</dbReference>
<feature type="signal peptide" evidence="1">
    <location>
        <begin position="1"/>
        <end position="21"/>
    </location>
</feature>
<keyword evidence="1" id="KW-0732">Signal</keyword>
<dbReference type="InterPro" id="IPR013424">
    <property type="entry name" value="Ice-binding_C"/>
</dbReference>
<evidence type="ECO:0000256" key="1">
    <source>
        <dbReference type="SAM" id="SignalP"/>
    </source>
</evidence>
<evidence type="ECO:0000313" key="4">
    <source>
        <dbReference type="Proteomes" id="UP000515955"/>
    </source>
</evidence>
<reference evidence="3 4" key="1">
    <citation type="submission" date="2020-08" db="EMBL/GenBank/DDBJ databases">
        <title>Genome sequence of Sphingomonas rhizophila KACC 19189T.</title>
        <authorList>
            <person name="Hyun D.-W."/>
            <person name="Bae J.-W."/>
        </authorList>
    </citation>
    <scope>NUCLEOTIDE SEQUENCE [LARGE SCALE GENOMIC DNA]</scope>
    <source>
        <strain evidence="3 4">KACC 19189</strain>
    </source>
</reference>
<feature type="chain" id="PRO_5028843248" evidence="1">
    <location>
        <begin position="22"/>
        <end position="214"/>
    </location>
</feature>
<evidence type="ECO:0000313" key="3">
    <source>
        <dbReference type="EMBL" id="QNN65478.1"/>
    </source>
</evidence>
<evidence type="ECO:0000259" key="2">
    <source>
        <dbReference type="Pfam" id="PF07589"/>
    </source>
</evidence>
<proteinExistence type="predicted"/>
<organism evidence="3 4">
    <name type="scientific">Sphingomonas rhizophila</name>
    <dbReference type="NCBI Taxonomy" id="2071607"/>
    <lineage>
        <taxon>Bacteria</taxon>
        <taxon>Pseudomonadati</taxon>
        <taxon>Pseudomonadota</taxon>
        <taxon>Alphaproteobacteria</taxon>
        <taxon>Sphingomonadales</taxon>
        <taxon>Sphingomonadaceae</taxon>
        <taxon>Sphingomonas</taxon>
    </lineage>
</organism>
<dbReference type="EMBL" id="CP060717">
    <property type="protein sequence ID" value="QNN65478.1"/>
    <property type="molecule type" value="Genomic_DNA"/>
</dbReference>
<dbReference type="NCBIfam" id="NF035944">
    <property type="entry name" value="PEPxxWA-CTERM"/>
    <property type="match status" value="1"/>
</dbReference>